<reference evidence="2 3" key="1">
    <citation type="submission" date="2018-05" db="EMBL/GenBank/DDBJ databases">
        <title>Genomic Encyclopedia of Type Strains, Phase III (KMG-III): the genomes of soil and plant-associated and newly described type strains.</title>
        <authorList>
            <person name="Whitman W."/>
        </authorList>
    </citation>
    <scope>NUCLEOTIDE SEQUENCE [LARGE SCALE GENOMIC DNA]</scope>
    <source>
        <strain evidence="2 3">CECT 5696</strain>
    </source>
</reference>
<dbReference type="Pfam" id="PF13508">
    <property type="entry name" value="Acetyltransf_7"/>
    <property type="match status" value="1"/>
</dbReference>
<gene>
    <name evidence="2" type="ORF">DFQ01_1613</name>
</gene>
<dbReference type="GO" id="GO:0005840">
    <property type="term" value="C:ribosome"/>
    <property type="evidence" value="ECO:0007669"/>
    <property type="project" value="UniProtKB-KW"/>
</dbReference>
<name>A0A2V2Y8U5_9BACL</name>
<dbReference type="InterPro" id="IPR000182">
    <property type="entry name" value="GNAT_dom"/>
</dbReference>
<dbReference type="PANTHER" id="PTHR43617">
    <property type="entry name" value="L-AMINO ACID N-ACETYLTRANSFERASE"/>
    <property type="match status" value="1"/>
</dbReference>
<comment type="caution">
    <text evidence="2">The sequence shown here is derived from an EMBL/GenBank/DDBJ whole genome shotgun (WGS) entry which is preliminary data.</text>
</comment>
<evidence type="ECO:0000259" key="1">
    <source>
        <dbReference type="PROSITE" id="PS51186"/>
    </source>
</evidence>
<dbReference type="AlphaFoldDB" id="A0A2V2Y8U5"/>
<protein>
    <submittedName>
        <fullName evidence="2">Ribosomal protein S18 acetylase RimI-like enzyme</fullName>
    </submittedName>
</protein>
<keyword evidence="2" id="KW-0689">Ribosomal protein</keyword>
<dbReference type="PROSITE" id="PS51186">
    <property type="entry name" value="GNAT"/>
    <property type="match status" value="1"/>
</dbReference>
<dbReference type="Gene3D" id="3.40.630.30">
    <property type="match status" value="1"/>
</dbReference>
<keyword evidence="2" id="KW-0687">Ribonucleoprotein</keyword>
<dbReference type="SUPFAM" id="SSF55729">
    <property type="entry name" value="Acyl-CoA N-acyltransferases (Nat)"/>
    <property type="match status" value="1"/>
</dbReference>
<keyword evidence="3" id="KW-1185">Reference proteome</keyword>
<organism evidence="2 3">
    <name type="scientific">Paenibacillus cellulosilyticus</name>
    <dbReference type="NCBI Taxonomy" id="375489"/>
    <lineage>
        <taxon>Bacteria</taxon>
        <taxon>Bacillati</taxon>
        <taxon>Bacillota</taxon>
        <taxon>Bacilli</taxon>
        <taxon>Bacillales</taxon>
        <taxon>Paenibacillaceae</taxon>
        <taxon>Paenibacillus</taxon>
    </lineage>
</organism>
<dbReference type="OrthoDB" id="2629074at2"/>
<accession>A0A2V2Y8U5</accession>
<dbReference type="RefSeq" id="WP_110047703.1">
    <property type="nucleotide sequence ID" value="NZ_CP054612.1"/>
</dbReference>
<evidence type="ECO:0000313" key="3">
    <source>
        <dbReference type="Proteomes" id="UP000246635"/>
    </source>
</evidence>
<proteinExistence type="predicted"/>
<dbReference type="Proteomes" id="UP000246635">
    <property type="component" value="Unassembled WGS sequence"/>
</dbReference>
<evidence type="ECO:0000313" key="2">
    <source>
        <dbReference type="EMBL" id="PWV87369.1"/>
    </source>
</evidence>
<dbReference type="InterPro" id="IPR016181">
    <property type="entry name" value="Acyl_CoA_acyltransferase"/>
</dbReference>
<dbReference type="CDD" id="cd04301">
    <property type="entry name" value="NAT_SF"/>
    <property type="match status" value="1"/>
</dbReference>
<sequence length="147" mass="17406">MEIRRAQTKDLELISELSEVWEKEDVTYGLKKNTTQYLQQYLNQELWVVTENEIVVGYLLGEVKSNNGLSVFKESDSLYFELEEIYVHPQYREQGFGTALLKRMIGEELTDRGIYRITVSTANKDWTKVMDFYNKNGFKTWTMTMFK</sequence>
<feature type="domain" description="N-acetyltransferase" evidence="1">
    <location>
        <begin position="1"/>
        <end position="147"/>
    </location>
</feature>
<dbReference type="InterPro" id="IPR050276">
    <property type="entry name" value="MshD_Acetyltransferase"/>
</dbReference>
<dbReference type="EMBL" id="QGTQ01000061">
    <property type="protein sequence ID" value="PWV87369.1"/>
    <property type="molecule type" value="Genomic_DNA"/>
</dbReference>
<dbReference type="GO" id="GO:0016747">
    <property type="term" value="F:acyltransferase activity, transferring groups other than amino-acyl groups"/>
    <property type="evidence" value="ECO:0007669"/>
    <property type="project" value="InterPro"/>
</dbReference>